<dbReference type="AlphaFoldDB" id="A0A7S1X2G1"/>
<organism evidence="1">
    <name type="scientific">Tetraselmis chuii</name>
    <dbReference type="NCBI Taxonomy" id="63592"/>
    <lineage>
        <taxon>Eukaryota</taxon>
        <taxon>Viridiplantae</taxon>
        <taxon>Chlorophyta</taxon>
        <taxon>core chlorophytes</taxon>
        <taxon>Chlorodendrophyceae</taxon>
        <taxon>Chlorodendrales</taxon>
        <taxon>Chlorodendraceae</taxon>
        <taxon>Tetraselmis</taxon>
    </lineage>
</organism>
<dbReference type="Pfam" id="PF13692">
    <property type="entry name" value="Glyco_trans_1_4"/>
    <property type="match status" value="1"/>
</dbReference>
<dbReference type="Gene3D" id="3.40.50.2000">
    <property type="entry name" value="Glycogen Phosphorylase B"/>
    <property type="match status" value="1"/>
</dbReference>
<accession>A0A7S1X2G1</accession>
<dbReference type="SUPFAM" id="SSF53756">
    <property type="entry name" value="UDP-Glycosyltransferase/glycogen phosphorylase"/>
    <property type="match status" value="1"/>
</dbReference>
<evidence type="ECO:0008006" key="2">
    <source>
        <dbReference type="Google" id="ProtNLM"/>
    </source>
</evidence>
<name>A0A7S1X2G1_9CHLO</name>
<proteinExistence type="predicted"/>
<gene>
    <name evidence="1" type="ORF">TCHU04912_LOCUS6486</name>
</gene>
<sequence length="269" mass="30245">MDTHRLRIVPQGVDTDFFDPGAHRPMKLPIGERVWGRAASSAKQFVFLSIFKWEERKAWSALLKAFIQEFSALDSVSLVLLTKPYHSSDDFATQMRSWAANHSVIDGERAVEDYPRVYVETAHIPQDELPAVYLGADVFVLPSRGEGWGRPHMEAMAMGRPVIATNWSGPTAFLSEHVGYPLPISGLVPVADGPFAGHMWAEPSVAHLRSIMRHVYTHPKEASHKGRAARKHIAAHYSLQRIAKLVVKELWRIEERLSPQRIASGKEEL</sequence>
<dbReference type="PANTHER" id="PTHR46656:SF3">
    <property type="entry name" value="PUTATIVE-RELATED"/>
    <property type="match status" value="1"/>
</dbReference>
<dbReference type="PANTHER" id="PTHR46656">
    <property type="entry name" value="PUTATIVE-RELATED"/>
    <property type="match status" value="1"/>
</dbReference>
<reference evidence="1" key="1">
    <citation type="submission" date="2021-01" db="EMBL/GenBank/DDBJ databases">
        <authorList>
            <person name="Corre E."/>
            <person name="Pelletier E."/>
            <person name="Niang G."/>
            <person name="Scheremetjew M."/>
            <person name="Finn R."/>
            <person name="Kale V."/>
            <person name="Holt S."/>
            <person name="Cochrane G."/>
            <person name="Meng A."/>
            <person name="Brown T."/>
            <person name="Cohen L."/>
        </authorList>
    </citation>
    <scope>NUCLEOTIDE SEQUENCE</scope>
    <source>
        <strain evidence="1">PLY429</strain>
    </source>
</reference>
<dbReference type="EMBL" id="HBGG01012735">
    <property type="protein sequence ID" value="CAD9204251.1"/>
    <property type="molecule type" value="Transcribed_RNA"/>
</dbReference>
<evidence type="ECO:0000313" key="1">
    <source>
        <dbReference type="EMBL" id="CAD9204251.1"/>
    </source>
</evidence>
<protein>
    <recommendedName>
        <fullName evidence="2">Glycosyl transferase family 1 domain-containing protein</fullName>
    </recommendedName>
</protein>